<keyword evidence="4 10" id="KW-0349">Heme</keyword>
<evidence type="ECO:0000256" key="5">
    <source>
        <dbReference type="ARBA" id="ARBA00022723"/>
    </source>
</evidence>
<evidence type="ECO:0000313" key="14">
    <source>
        <dbReference type="Proteomes" id="UP000241394"/>
    </source>
</evidence>
<evidence type="ECO:0000256" key="9">
    <source>
        <dbReference type="ARBA" id="ARBA00023136"/>
    </source>
</evidence>
<keyword evidence="8 11" id="KW-0503">Monooxygenase</keyword>
<dbReference type="InterPro" id="IPR036396">
    <property type="entry name" value="Cyt_P450_sf"/>
</dbReference>
<evidence type="ECO:0000256" key="7">
    <source>
        <dbReference type="ARBA" id="ARBA00023004"/>
    </source>
</evidence>
<comment type="caution">
    <text evidence="13">The sequence shown here is derived from an EMBL/GenBank/DDBJ whole genome shotgun (WGS) entry which is preliminary data.</text>
</comment>
<keyword evidence="5 10" id="KW-0479">Metal-binding</keyword>
<dbReference type="SUPFAM" id="SSF48264">
    <property type="entry name" value="Cytochrome P450"/>
    <property type="match status" value="1"/>
</dbReference>
<dbReference type="InParanoid" id="A0A2R6S223"/>
<comment type="similarity">
    <text evidence="3 11">Belongs to the cytochrome P450 family.</text>
</comment>
<dbReference type="PRINTS" id="PR00385">
    <property type="entry name" value="P450"/>
</dbReference>
<comment type="subcellular location">
    <subcellularLocation>
        <location evidence="2">Membrane</location>
    </subcellularLocation>
</comment>
<keyword evidence="6 11" id="KW-0560">Oxidoreductase</keyword>
<keyword evidence="12" id="KW-1133">Transmembrane helix</keyword>
<protein>
    <submittedName>
        <fullName evidence="13">3,9-dihydroxypterocarpan 6A-monooxygenase</fullName>
    </submittedName>
</protein>
<dbReference type="Gene3D" id="1.10.630.10">
    <property type="entry name" value="Cytochrome P450"/>
    <property type="match status" value="1"/>
</dbReference>
<dbReference type="GO" id="GO:0005506">
    <property type="term" value="F:iron ion binding"/>
    <property type="evidence" value="ECO:0007669"/>
    <property type="project" value="InterPro"/>
</dbReference>
<gene>
    <name evidence="13" type="ORF">CEY00_Acc00830</name>
</gene>
<dbReference type="OMA" id="CREGLPC"/>
<evidence type="ECO:0000256" key="8">
    <source>
        <dbReference type="ARBA" id="ARBA00023033"/>
    </source>
</evidence>
<organism evidence="13 14">
    <name type="scientific">Actinidia chinensis var. chinensis</name>
    <name type="common">Chinese soft-hair kiwi</name>
    <dbReference type="NCBI Taxonomy" id="1590841"/>
    <lineage>
        <taxon>Eukaryota</taxon>
        <taxon>Viridiplantae</taxon>
        <taxon>Streptophyta</taxon>
        <taxon>Embryophyta</taxon>
        <taxon>Tracheophyta</taxon>
        <taxon>Spermatophyta</taxon>
        <taxon>Magnoliopsida</taxon>
        <taxon>eudicotyledons</taxon>
        <taxon>Gunneridae</taxon>
        <taxon>Pentapetalae</taxon>
        <taxon>asterids</taxon>
        <taxon>Ericales</taxon>
        <taxon>Actinidiaceae</taxon>
        <taxon>Actinidia</taxon>
    </lineage>
</organism>
<dbReference type="InterPro" id="IPR001128">
    <property type="entry name" value="Cyt_P450"/>
</dbReference>
<dbReference type="PANTHER" id="PTHR47943:SF8">
    <property type="entry name" value="CYTOCHROME P450"/>
    <property type="match status" value="1"/>
</dbReference>
<dbReference type="Proteomes" id="UP000241394">
    <property type="component" value="Chromosome LG1"/>
</dbReference>
<keyword evidence="9 12" id="KW-0472">Membrane</keyword>
<dbReference type="GO" id="GO:0016020">
    <property type="term" value="C:membrane"/>
    <property type="evidence" value="ECO:0007669"/>
    <property type="project" value="UniProtKB-SubCell"/>
</dbReference>
<evidence type="ECO:0000256" key="10">
    <source>
        <dbReference type="PIRSR" id="PIRSR602401-1"/>
    </source>
</evidence>
<evidence type="ECO:0000256" key="11">
    <source>
        <dbReference type="RuleBase" id="RU000461"/>
    </source>
</evidence>
<dbReference type="OrthoDB" id="1103324at2759"/>
<evidence type="ECO:0000256" key="12">
    <source>
        <dbReference type="SAM" id="Phobius"/>
    </source>
</evidence>
<dbReference type="InterPro" id="IPR017972">
    <property type="entry name" value="Cyt_P450_CS"/>
</dbReference>
<accession>A0A2R6S223</accession>
<dbReference type="AlphaFoldDB" id="A0A2R6S223"/>
<dbReference type="EMBL" id="NKQK01000001">
    <property type="protein sequence ID" value="PSS36320.1"/>
    <property type="molecule type" value="Genomic_DNA"/>
</dbReference>
<dbReference type="FunFam" id="1.10.630.10:FF:000019">
    <property type="entry name" value="Cytochrome P450 family protein"/>
    <property type="match status" value="1"/>
</dbReference>
<dbReference type="Pfam" id="PF00067">
    <property type="entry name" value="p450"/>
    <property type="match status" value="1"/>
</dbReference>
<keyword evidence="7 10" id="KW-0408">Iron</keyword>
<sequence length="540" mass="60237">MEQTQPTATPSKKDMAVTTITDLHFYGVALLVCSISALLLRYLRHPKAKAVVNHPPGPPALPIIGHLHLLGAILSKSLQGLASRYGPIMKISIASSSAIVVSNEIFAREMLKTHEMVFVSRPHFGASDFNIYQGSEFVNAEYGTYWRFMKKLCMTELLSAPQINKFVDIRRQEIMKLVEILVNSSTKSSAIDLGEELMVMTNNVICSMAMSTRCSSSADQSKEIRRLVKDVLDLAPKFSLGEMLGPLAKLDLFGYGKKLKGLLTQFDDLAEGIMVEHEEKRRQSGGGEGGGERKDMMDILLEISRDESAEVKITRKDIKSFLMELFMAGTETVSVALQWTLAELINHPEVYKKLRDEITTVVGSNRLVEESDIPNLPYLQAVVKEGLRLHAPAPLVFRKAMEDCTINGYDILENSRVIFNLYAIMRDPNSWEKPTEFVPERFLTSSGTEKYYLNQVDIKGRSFNYMPFGSGRRGCPGSLLASTVKHLTVATLVQCFDWKIKGGEKLNMEEGAGLSAGMEHSIVCYPITRFNLLENSTLTE</sequence>
<feature type="binding site" description="axial binding residue" evidence="10">
    <location>
        <position position="475"/>
    </location>
    <ligand>
        <name>heme</name>
        <dbReference type="ChEBI" id="CHEBI:30413"/>
    </ligand>
    <ligandPart>
        <name>Fe</name>
        <dbReference type="ChEBI" id="CHEBI:18248"/>
    </ligandPart>
</feature>
<name>A0A2R6S223_ACTCC</name>
<comment type="cofactor">
    <cofactor evidence="1 10">
        <name>heme</name>
        <dbReference type="ChEBI" id="CHEBI:30413"/>
    </cofactor>
</comment>
<dbReference type="GO" id="GO:0004497">
    <property type="term" value="F:monooxygenase activity"/>
    <property type="evidence" value="ECO:0007669"/>
    <property type="project" value="UniProtKB-KW"/>
</dbReference>
<dbReference type="PROSITE" id="PS00086">
    <property type="entry name" value="CYTOCHROME_P450"/>
    <property type="match status" value="1"/>
</dbReference>
<feature type="transmembrane region" description="Helical" evidence="12">
    <location>
        <begin position="23"/>
        <end position="43"/>
    </location>
</feature>
<dbReference type="STRING" id="1590841.A0A2R6S223"/>
<dbReference type="Gramene" id="PSS36320">
    <property type="protein sequence ID" value="PSS36320"/>
    <property type="gene ID" value="CEY00_Acc00830"/>
</dbReference>
<dbReference type="InterPro" id="IPR002401">
    <property type="entry name" value="Cyt_P450_E_grp-I"/>
</dbReference>
<reference evidence="13 14" key="1">
    <citation type="submission" date="2017-07" db="EMBL/GenBank/DDBJ databases">
        <title>An improved, manually edited Actinidia chinensis var. chinensis (kiwifruit) genome highlights the challenges associated with draft genomes and gene prediction in plants.</title>
        <authorList>
            <person name="Pilkington S."/>
            <person name="Crowhurst R."/>
            <person name="Hilario E."/>
            <person name="Nardozza S."/>
            <person name="Fraser L."/>
            <person name="Peng Y."/>
            <person name="Gunaseelan K."/>
            <person name="Simpson R."/>
            <person name="Tahir J."/>
            <person name="Deroles S."/>
            <person name="Templeton K."/>
            <person name="Luo Z."/>
            <person name="Davy M."/>
            <person name="Cheng C."/>
            <person name="Mcneilage M."/>
            <person name="Scaglione D."/>
            <person name="Liu Y."/>
            <person name="Zhang Q."/>
            <person name="Datson P."/>
            <person name="De Silva N."/>
            <person name="Gardiner S."/>
            <person name="Bassett H."/>
            <person name="Chagne D."/>
            <person name="Mccallum J."/>
            <person name="Dzierzon H."/>
            <person name="Deng C."/>
            <person name="Wang Y.-Y."/>
            <person name="Barron N."/>
            <person name="Manako K."/>
            <person name="Bowen J."/>
            <person name="Foster T."/>
            <person name="Erridge Z."/>
            <person name="Tiffin H."/>
            <person name="Waite C."/>
            <person name="Davies K."/>
            <person name="Grierson E."/>
            <person name="Laing W."/>
            <person name="Kirk R."/>
            <person name="Chen X."/>
            <person name="Wood M."/>
            <person name="Montefiori M."/>
            <person name="Brummell D."/>
            <person name="Schwinn K."/>
            <person name="Catanach A."/>
            <person name="Fullerton C."/>
            <person name="Li D."/>
            <person name="Meiyalaghan S."/>
            <person name="Nieuwenhuizen N."/>
            <person name="Read N."/>
            <person name="Prakash R."/>
            <person name="Hunter D."/>
            <person name="Zhang H."/>
            <person name="Mckenzie M."/>
            <person name="Knabel M."/>
            <person name="Harris A."/>
            <person name="Allan A."/>
            <person name="Chen A."/>
            <person name="Janssen B."/>
            <person name="Plunkett B."/>
            <person name="Dwamena C."/>
            <person name="Voogd C."/>
            <person name="Leif D."/>
            <person name="Lafferty D."/>
            <person name="Souleyre E."/>
            <person name="Varkonyi-Gasic E."/>
            <person name="Gambi F."/>
            <person name="Hanley J."/>
            <person name="Yao J.-L."/>
            <person name="Cheung J."/>
            <person name="David K."/>
            <person name="Warren B."/>
            <person name="Marsh K."/>
            <person name="Snowden K."/>
            <person name="Lin-Wang K."/>
            <person name="Brian L."/>
            <person name="Martinez-Sanchez M."/>
            <person name="Wang M."/>
            <person name="Ileperuma N."/>
            <person name="Macnee N."/>
            <person name="Campin R."/>
            <person name="Mcatee P."/>
            <person name="Drummond R."/>
            <person name="Espley R."/>
            <person name="Ireland H."/>
            <person name="Wu R."/>
            <person name="Atkinson R."/>
            <person name="Karunairetnam S."/>
            <person name="Bulley S."/>
            <person name="Chunkath S."/>
            <person name="Hanley Z."/>
            <person name="Storey R."/>
            <person name="Thrimawithana A."/>
            <person name="Thomson S."/>
            <person name="David C."/>
            <person name="Testolin R."/>
        </authorList>
    </citation>
    <scope>NUCLEOTIDE SEQUENCE [LARGE SCALE GENOMIC DNA]</scope>
    <source>
        <strain evidence="14">cv. Red5</strain>
        <tissue evidence="13">Young leaf</tissue>
    </source>
</reference>
<proteinExistence type="inferred from homology"/>
<evidence type="ECO:0000256" key="6">
    <source>
        <dbReference type="ARBA" id="ARBA00023002"/>
    </source>
</evidence>
<evidence type="ECO:0000313" key="13">
    <source>
        <dbReference type="EMBL" id="PSS36320.1"/>
    </source>
</evidence>
<evidence type="ECO:0000256" key="4">
    <source>
        <dbReference type="ARBA" id="ARBA00022617"/>
    </source>
</evidence>
<evidence type="ECO:0000256" key="1">
    <source>
        <dbReference type="ARBA" id="ARBA00001971"/>
    </source>
</evidence>
<reference evidence="14" key="2">
    <citation type="journal article" date="2018" name="BMC Genomics">
        <title>A manually annotated Actinidia chinensis var. chinensis (kiwifruit) genome highlights the challenges associated with draft genomes and gene prediction in plants.</title>
        <authorList>
            <person name="Pilkington S.M."/>
            <person name="Crowhurst R."/>
            <person name="Hilario E."/>
            <person name="Nardozza S."/>
            <person name="Fraser L."/>
            <person name="Peng Y."/>
            <person name="Gunaseelan K."/>
            <person name="Simpson R."/>
            <person name="Tahir J."/>
            <person name="Deroles S.C."/>
            <person name="Templeton K."/>
            <person name="Luo Z."/>
            <person name="Davy M."/>
            <person name="Cheng C."/>
            <person name="McNeilage M."/>
            <person name="Scaglione D."/>
            <person name="Liu Y."/>
            <person name="Zhang Q."/>
            <person name="Datson P."/>
            <person name="De Silva N."/>
            <person name="Gardiner S.E."/>
            <person name="Bassett H."/>
            <person name="Chagne D."/>
            <person name="McCallum J."/>
            <person name="Dzierzon H."/>
            <person name="Deng C."/>
            <person name="Wang Y.Y."/>
            <person name="Barron L."/>
            <person name="Manako K."/>
            <person name="Bowen J."/>
            <person name="Foster T.M."/>
            <person name="Erridge Z.A."/>
            <person name="Tiffin H."/>
            <person name="Waite C.N."/>
            <person name="Davies K.M."/>
            <person name="Grierson E.P."/>
            <person name="Laing W.A."/>
            <person name="Kirk R."/>
            <person name="Chen X."/>
            <person name="Wood M."/>
            <person name="Montefiori M."/>
            <person name="Brummell D.A."/>
            <person name="Schwinn K.E."/>
            <person name="Catanach A."/>
            <person name="Fullerton C."/>
            <person name="Li D."/>
            <person name="Meiyalaghan S."/>
            <person name="Nieuwenhuizen N."/>
            <person name="Read N."/>
            <person name="Prakash R."/>
            <person name="Hunter D."/>
            <person name="Zhang H."/>
            <person name="McKenzie M."/>
            <person name="Knabel M."/>
            <person name="Harris A."/>
            <person name="Allan A.C."/>
            <person name="Gleave A."/>
            <person name="Chen A."/>
            <person name="Janssen B.J."/>
            <person name="Plunkett B."/>
            <person name="Ampomah-Dwamena C."/>
            <person name="Voogd C."/>
            <person name="Leif D."/>
            <person name="Lafferty D."/>
            <person name="Souleyre E.J.F."/>
            <person name="Varkonyi-Gasic E."/>
            <person name="Gambi F."/>
            <person name="Hanley J."/>
            <person name="Yao J.L."/>
            <person name="Cheung J."/>
            <person name="David K.M."/>
            <person name="Warren B."/>
            <person name="Marsh K."/>
            <person name="Snowden K.C."/>
            <person name="Lin-Wang K."/>
            <person name="Brian L."/>
            <person name="Martinez-Sanchez M."/>
            <person name="Wang M."/>
            <person name="Ileperuma N."/>
            <person name="Macnee N."/>
            <person name="Campin R."/>
            <person name="McAtee P."/>
            <person name="Drummond R.S.M."/>
            <person name="Espley R.V."/>
            <person name="Ireland H.S."/>
            <person name="Wu R."/>
            <person name="Atkinson R.G."/>
            <person name="Karunairetnam S."/>
            <person name="Bulley S."/>
            <person name="Chunkath S."/>
            <person name="Hanley Z."/>
            <person name="Storey R."/>
            <person name="Thrimawithana A.H."/>
            <person name="Thomson S."/>
            <person name="David C."/>
            <person name="Testolin R."/>
            <person name="Huang H."/>
            <person name="Hellens R.P."/>
            <person name="Schaffer R.J."/>
        </authorList>
    </citation>
    <scope>NUCLEOTIDE SEQUENCE [LARGE SCALE GENOMIC DNA]</scope>
    <source>
        <strain evidence="14">cv. Red5</strain>
    </source>
</reference>
<dbReference type="GO" id="GO:0020037">
    <property type="term" value="F:heme binding"/>
    <property type="evidence" value="ECO:0007669"/>
    <property type="project" value="InterPro"/>
</dbReference>
<dbReference type="PANTHER" id="PTHR47943">
    <property type="entry name" value="CYTOCHROME P450 93A3-LIKE"/>
    <property type="match status" value="1"/>
</dbReference>
<dbReference type="PRINTS" id="PR00463">
    <property type="entry name" value="EP450I"/>
</dbReference>
<keyword evidence="12" id="KW-0812">Transmembrane</keyword>
<dbReference type="CDD" id="cd20655">
    <property type="entry name" value="CYP93"/>
    <property type="match status" value="1"/>
</dbReference>
<dbReference type="GO" id="GO:0016705">
    <property type="term" value="F:oxidoreductase activity, acting on paired donors, with incorporation or reduction of molecular oxygen"/>
    <property type="evidence" value="ECO:0007669"/>
    <property type="project" value="InterPro"/>
</dbReference>
<keyword evidence="14" id="KW-1185">Reference proteome</keyword>
<evidence type="ECO:0000256" key="2">
    <source>
        <dbReference type="ARBA" id="ARBA00004370"/>
    </source>
</evidence>
<evidence type="ECO:0000256" key="3">
    <source>
        <dbReference type="ARBA" id="ARBA00010617"/>
    </source>
</evidence>
<dbReference type="FunCoup" id="A0A2R6S223">
    <property type="interactions" value="143"/>
</dbReference>